<dbReference type="EMBL" id="JBAKIA010000002">
    <property type="protein sequence ID" value="MEJ8473449.1"/>
    <property type="molecule type" value="Genomic_DNA"/>
</dbReference>
<keyword evidence="8 11" id="KW-0560">Oxidoreductase</keyword>
<keyword evidence="15" id="KW-1185">Reference proteome</keyword>
<evidence type="ECO:0000313" key="14">
    <source>
        <dbReference type="EMBL" id="MEJ8473449.1"/>
    </source>
</evidence>
<dbReference type="Gene3D" id="3.90.700.10">
    <property type="entry name" value="Succinate dehydrogenase/fumarate reductase flavoprotein, catalytic domain"/>
    <property type="match status" value="1"/>
</dbReference>
<comment type="cofactor">
    <cofactor evidence="1 11">
        <name>FAD</name>
        <dbReference type="ChEBI" id="CHEBI:57692"/>
    </cofactor>
</comment>
<evidence type="ECO:0000313" key="15">
    <source>
        <dbReference type="Proteomes" id="UP001385499"/>
    </source>
</evidence>
<keyword evidence="7 11" id="KW-0274">FAD</keyword>
<evidence type="ECO:0000256" key="5">
    <source>
        <dbReference type="ARBA" id="ARBA00022630"/>
    </source>
</evidence>
<comment type="catalytic activity">
    <reaction evidence="9">
        <text>L-aspartate + O2 = iminosuccinate + H2O2</text>
        <dbReference type="Rhea" id="RHEA:25876"/>
        <dbReference type="ChEBI" id="CHEBI:15379"/>
        <dbReference type="ChEBI" id="CHEBI:16240"/>
        <dbReference type="ChEBI" id="CHEBI:29991"/>
        <dbReference type="ChEBI" id="CHEBI:77875"/>
        <dbReference type="EC" id="1.4.3.16"/>
    </reaction>
    <physiologicalReaction direction="left-to-right" evidence="9">
        <dbReference type="Rhea" id="RHEA:25877"/>
    </physiologicalReaction>
</comment>
<proteinExistence type="inferred from homology"/>
<dbReference type="SUPFAM" id="SSF46977">
    <property type="entry name" value="Succinate dehydrogenase/fumarate reductase flavoprotein C-terminal domain"/>
    <property type="match status" value="1"/>
</dbReference>
<dbReference type="RefSeq" id="WP_340273028.1">
    <property type="nucleotide sequence ID" value="NZ_JBAKIA010000002.1"/>
</dbReference>
<comment type="pathway">
    <text evidence="2 11">Cofactor biosynthesis; NAD(+) biosynthesis; iminoaspartate from L-aspartate (oxidase route): step 1/1.</text>
</comment>
<dbReference type="InterPro" id="IPR027477">
    <property type="entry name" value="Succ_DH/fumarate_Rdtase_cat_sf"/>
</dbReference>
<dbReference type="InterPro" id="IPR005288">
    <property type="entry name" value="NadB"/>
</dbReference>
<evidence type="ECO:0000256" key="8">
    <source>
        <dbReference type="ARBA" id="ARBA00023002"/>
    </source>
</evidence>
<comment type="similarity">
    <text evidence="3 11">Belongs to the FAD-dependent oxidoreductase 2 family. NadB subfamily.</text>
</comment>
<evidence type="ECO:0000256" key="11">
    <source>
        <dbReference type="RuleBase" id="RU362049"/>
    </source>
</evidence>
<dbReference type="PRINTS" id="PR00368">
    <property type="entry name" value="FADPNR"/>
</dbReference>
<protein>
    <recommendedName>
        <fullName evidence="4 10">L-aspartate oxidase</fullName>
        <ecNumber evidence="4 10">1.4.3.16</ecNumber>
    </recommendedName>
</protein>
<dbReference type="EC" id="1.4.3.16" evidence="4 10"/>
<dbReference type="InterPro" id="IPR003953">
    <property type="entry name" value="FAD-dep_OxRdtase_2_FAD-bd"/>
</dbReference>
<feature type="domain" description="Fumarate reductase/succinate dehydrogenase flavoprotein-like C-terminal" evidence="13">
    <location>
        <begin position="439"/>
        <end position="511"/>
    </location>
</feature>
<dbReference type="InterPro" id="IPR015939">
    <property type="entry name" value="Fum_Rdtase/Succ_DH_flav-like_C"/>
</dbReference>
<evidence type="ECO:0000256" key="7">
    <source>
        <dbReference type="ARBA" id="ARBA00022827"/>
    </source>
</evidence>
<evidence type="ECO:0000256" key="6">
    <source>
        <dbReference type="ARBA" id="ARBA00022642"/>
    </source>
</evidence>
<organism evidence="14 15">
    <name type="scientific">Roseibium algae</name>
    <dbReference type="NCBI Taxonomy" id="3123038"/>
    <lineage>
        <taxon>Bacteria</taxon>
        <taxon>Pseudomonadati</taxon>
        <taxon>Pseudomonadota</taxon>
        <taxon>Alphaproteobacteria</taxon>
        <taxon>Hyphomicrobiales</taxon>
        <taxon>Stappiaceae</taxon>
        <taxon>Roseibium</taxon>
    </lineage>
</organism>
<dbReference type="GO" id="GO:0008734">
    <property type="term" value="F:L-aspartate oxidase activity"/>
    <property type="evidence" value="ECO:0007669"/>
    <property type="project" value="UniProtKB-EC"/>
</dbReference>
<comment type="subcellular location">
    <subcellularLocation>
        <location evidence="11">Cytoplasm</location>
    </subcellularLocation>
</comment>
<evidence type="ECO:0000256" key="3">
    <source>
        <dbReference type="ARBA" id="ARBA00008562"/>
    </source>
</evidence>
<dbReference type="SUPFAM" id="SSF51905">
    <property type="entry name" value="FAD/NAD(P)-binding domain"/>
    <property type="match status" value="1"/>
</dbReference>
<dbReference type="NCBIfam" id="NF005701">
    <property type="entry name" value="PRK07512.1"/>
    <property type="match status" value="1"/>
</dbReference>
<comment type="caution">
    <text evidence="14">The sequence shown here is derived from an EMBL/GenBank/DDBJ whole genome shotgun (WGS) entry which is preliminary data.</text>
</comment>
<dbReference type="Proteomes" id="UP001385499">
    <property type="component" value="Unassembled WGS sequence"/>
</dbReference>
<evidence type="ECO:0000259" key="12">
    <source>
        <dbReference type="Pfam" id="PF00890"/>
    </source>
</evidence>
<dbReference type="PIRSF" id="PIRSF000171">
    <property type="entry name" value="SDHA_APRA_LASPO"/>
    <property type="match status" value="1"/>
</dbReference>
<dbReference type="NCBIfam" id="TIGR00551">
    <property type="entry name" value="nadB"/>
    <property type="match status" value="1"/>
</dbReference>
<dbReference type="Gene3D" id="1.20.58.100">
    <property type="entry name" value="Fumarate reductase/succinate dehydrogenase flavoprotein-like, C-terminal domain"/>
    <property type="match status" value="1"/>
</dbReference>
<comment type="function">
    <text evidence="11">Catalyzes the oxidation of L-aspartate to iminoaspartate.</text>
</comment>
<dbReference type="SUPFAM" id="SSF56425">
    <property type="entry name" value="Succinate dehydrogenase/fumarate reductase flavoprotein, catalytic domain"/>
    <property type="match status" value="1"/>
</dbReference>
<accession>A0ABU8TH39</accession>
<dbReference type="PANTHER" id="PTHR42716">
    <property type="entry name" value="L-ASPARTATE OXIDASE"/>
    <property type="match status" value="1"/>
</dbReference>
<evidence type="ECO:0000259" key="13">
    <source>
        <dbReference type="Pfam" id="PF02910"/>
    </source>
</evidence>
<gene>
    <name evidence="14" type="ORF">V6575_05070</name>
</gene>
<sequence>MGVSFEDFAPALAGKDVDDVVILGGGLAGLFCALKLSPRPVTVISNAPIGEGASSAWAQGGIAAAVSEQDTFEKHRDDTLVAGVGLCEEKIVEQMTREAGDRVRDLLSFGVPFDQDLEGKLQLSREAAHSENRVVRVRGDMAGRAIMDSLIAAVRKTPSIRILEGFMGESLMGEGRYVTGVLARKRGGLERLAFPAHAVVLASGGIGHLYGVTTNPGEANGHGVAMAARAGAVIADAEFVQFHPTALNVGKDPAPLATEALRGEGALLINSAGERFMEPIHELLELAPRDIVARAIHREVTAGRGAFLDCREAIGSSFEDRYPTVFAACKDAGIDPATQPIPIAPAEHYHMGGVLTDANGRTSLDGLWAAGEVASTGAHGANRLASNSLLEAVVFAARIAEDIQGLMPTPRSAYWNEMDSEPGLPSQRNSEERDAITVLRETMRRNVGVERDAEGLRRALVDIGKAEASCHRVSIRNMMITSRIIAAAALKRTESRGGHARSDYPDTDPKQAQRSYVKLNEVNTIANAAVEAAQENISGS</sequence>
<evidence type="ECO:0000256" key="9">
    <source>
        <dbReference type="ARBA" id="ARBA00048305"/>
    </source>
</evidence>
<evidence type="ECO:0000256" key="2">
    <source>
        <dbReference type="ARBA" id="ARBA00004950"/>
    </source>
</evidence>
<name>A0ABU8TH39_9HYPH</name>
<evidence type="ECO:0000256" key="1">
    <source>
        <dbReference type="ARBA" id="ARBA00001974"/>
    </source>
</evidence>
<keyword evidence="6 11" id="KW-0662">Pyridine nucleotide biosynthesis</keyword>
<evidence type="ECO:0000256" key="4">
    <source>
        <dbReference type="ARBA" id="ARBA00012173"/>
    </source>
</evidence>
<reference evidence="14 15" key="1">
    <citation type="submission" date="2024-02" db="EMBL/GenBank/DDBJ databases">
        <title>Roseibium algae sp. nov., isolated from marine alga (Grateloupia sp.), showing potential in myo-inositol conversion.</title>
        <authorList>
            <person name="Wang Y."/>
        </authorList>
    </citation>
    <scope>NUCLEOTIDE SEQUENCE [LARGE SCALE GENOMIC DNA]</scope>
    <source>
        <strain evidence="14 15">H3510</strain>
    </source>
</reference>
<evidence type="ECO:0000256" key="10">
    <source>
        <dbReference type="NCBIfam" id="TIGR00551"/>
    </source>
</evidence>
<keyword evidence="5 11" id="KW-0285">Flavoprotein</keyword>
<dbReference type="Pfam" id="PF00890">
    <property type="entry name" value="FAD_binding_2"/>
    <property type="match status" value="1"/>
</dbReference>
<dbReference type="PANTHER" id="PTHR42716:SF2">
    <property type="entry name" value="L-ASPARTATE OXIDASE, CHLOROPLASTIC"/>
    <property type="match status" value="1"/>
</dbReference>
<dbReference type="InterPro" id="IPR037099">
    <property type="entry name" value="Fum_R/Succ_DH_flav-like_C_sf"/>
</dbReference>
<feature type="domain" description="FAD-dependent oxidoreductase 2 FAD-binding" evidence="12">
    <location>
        <begin position="19"/>
        <end position="389"/>
    </location>
</feature>
<dbReference type="InterPro" id="IPR036188">
    <property type="entry name" value="FAD/NAD-bd_sf"/>
</dbReference>
<dbReference type="Gene3D" id="3.50.50.60">
    <property type="entry name" value="FAD/NAD(P)-binding domain"/>
    <property type="match status" value="1"/>
</dbReference>
<dbReference type="Pfam" id="PF02910">
    <property type="entry name" value="Succ_DH_flav_C"/>
    <property type="match status" value="1"/>
</dbReference>